<proteinExistence type="predicted"/>
<dbReference type="RefSeq" id="WP_053430806.1">
    <property type="nucleotide sequence ID" value="NZ_LILD02000041.1"/>
</dbReference>
<evidence type="ECO:0000313" key="1">
    <source>
        <dbReference type="EMBL" id="KOO38531.1"/>
    </source>
</evidence>
<sequence length="67" mass="8051">MEAKEKFILDDYPDVLEPKHIREILGIGEKQTYELLNQEPPPFHYVRVGRRIKIAKPTFEKWFMGTY</sequence>
<evidence type="ECO:0008006" key="2">
    <source>
        <dbReference type="Google" id="ProtNLM"/>
    </source>
</evidence>
<reference evidence="1" key="1">
    <citation type="submission" date="2015-08" db="EMBL/GenBank/DDBJ databases">
        <title>Complete DNA Sequence of Pseudomonas syringae pv. actinidiae, the Causal Agent of Kiwifruit Canker Disease.</title>
        <authorList>
            <person name="Rikkerink E.H.A."/>
            <person name="Fineran P.C."/>
        </authorList>
    </citation>
    <scope>NUCLEOTIDE SEQUENCE</scope>
    <source>
        <strain evidence="1">DSM 13666</strain>
    </source>
</reference>
<gene>
    <name evidence="1" type="ORF">AMD02_06445</name>
</gene>
<dbReference type="AlphaFoldDB" id="A0A0M0KI67"/>
<dbReference type="Gene3D" id="3.90.105.50">
    <property type="match status" value="1"/>
</dbReference>
<protein>
    <recommendedName>
        <fullName evidence="2">Helix-turn-helix domain-containing protein</fullName>
    </recommendedName>
</protein>
<comment type="caution">
    <text evidence="1">The sequence shown here is derived from an EMBL/GenBank/DDBJ whole genome shotgun (WGS) entry which is preliminary data.</text>
</comment>
<organism evidence="1">
    <name type="scientific">Halalkalibacterium halodurans</name>
    <name type="common">Bacillus halodurans</name>
    <dbReference type="NCBI Taxonomy" id="86665"/>
    <lineage>
        <taxon>Bacteria</taxon>
        <taxon>Bacillati</taxon>
        <taxon>Bacillota</taxon>
        <taxon>Bacilli</taxon>
        <taxon>Bacillales</taxon>
        <taxon>Bacillaceae</taxon>
        <taxon>Halalkalibacterium (ex Joshi et al. 2022)</taxon>
    </lineage>
</organism>
<accession>A0A0M0KI67</accession>
<dbReference type="EMBL" id="LILD01000001">
    <property type="protein sequence ID" value="KOO38531.1"/>
    <property type="molecule type" value="Genomic_DNA"/>
</dbReference>
<name>A0A0M0KI67_ALKHA</name>
<dbReference type="InterPro" id="IPR038148">
    <property type="entry name" value="Tn1545/Tn916_Xis"/>
</dbReference>
<dbReference type="PATRIC" id="fig|136160.3.peg.1592"/>